<dbReference type="AlphaFoldDB" id="A0A9N9XNI8"/>
<dbReference type="Proteomes" id="UP001153712">
    <property type="component" value="Chromosome 11"/>
</dbReference>
<dbReference type="OrthoDB" id="17335at2759"/>
<organism evidence="1 2">
    <name type="scientific">Phyllotreta striolata</name>
    <name type="common">Striped flea beetle</name>
    <name type="synonym">Crioceris striolata</name>
    <dbReference type="NCBI Taxonomy" id="444603"/>
    <lineage>
        <taxon>Eukaryota</taxon>
        <taxon>Metazoa</taxon>
        <taxon>Ecdysozoa</taxon>
        <taxon>Arthropoda</taxon>
        <taxon>Hexapoda</taxon>
        <taxon>Insecta</taxon>
        <taxon>Pterygota</taxon>
        <taxon>Neoptera</taxon>
        <taxon>Endopterygota</taxon>
        <taxon>Coleoptera</taxon>
        <taxon>Polyphaga</taxon>
        <taxon>Cucujiformia</taxon>
        <taxon>Chrysomeloidea</taxon>
        <taxon>Chrysomelidae</taxon>
        <taxon>Galerucinae</taxon>
        <taxon>Alticini</taxon>
        <taxon>Phyllotreta</taxon>
    </lineage>
</organism>
<dbReference type="PANTHER" id="PTHR28592:SF1">
    <property type="entry name" value="ARMADILLO REPEAT-CONTAINING PROTEIN 1"/>
    <property type="match status" value="1"/>
</dbReference>
<dbReference type="PANTHER" id="PTHR28592">
    <property type="entry name" value="ARMADILLO REPEAT-CONTAINING PROTEIN 1"/>
    <property type="match status" value="1"/>
</dbReference>
<name>A0A9N9XNI8_PHYSR</name>
<keyword evidence="2" id="KW-1185">Reference proteome</keyword>
<evidence type="ECO:0000313" key="1">
    <source>
        <dbReference type="EMBL" id="CAG9855935.1"/>
    </source>
</evidence>
<reference evidence="1" key="1">
    <citation type="submission" date="2022-01" db="EMBL/GenBank/DDBJ databases">
        <authorList>
            <person name="King R."/>
        </authorList>
    </citation>
    <scope>NUCLEOTIDE SEQUENCE</scope>
</reference>
<evidence type="ECO:0000313" key="2">
    <source>
        <dbReference type="Proteomes" id="UP001153712"/>
    </source>
</evidence>
<dbReference type="EMBL" id="OU900104">
    <property type="protein sequence ID" value="CAG9855935.1"/>
    <property type="molecule type" value="Genomic_DNA"/>
</dbReference>
<sequence length="257" mass="29370">MSIVETLNSFKTLSENKSMQLDLLKDKKIVLYAATLLDNDDTEVLNLCLDILENFAENEETHAILLSTFGIYESVESLSIHMRDKDKNIFQRAVGIAEKLRNSTTNSHKKLKHTKRQHVFFLHVEGLNGENLLNLEEILVKIKGIVSFLIDIELKRLTVRICQRLEIRELVNKIYSKTNLNCSILVRNNKTGLEERVDLLSTGVDAYCTDPSKSYLAFPEDYSHGGKAIAESARKIVQSGNNVIKSMVNFWNDAFYW</sequence>
<accession>A0A9N9XNI8</accession>
<protein>
    <submittedName>
        <fullName evidence="1">Uncharacterized protein</fullName>
    </submittedName>
</protein>
<proteinExistence type="predicted"/>
<gene>
    <name evidence="1" type="ORF">PHYEVI_LOCUS2369</name>
</gene>